<dbReference type="HOGENOM" id="CLU_1712333_0_0_7"/>
<keyword evidence="2" id="KW-1185">Reference proteome</keyword>
<accession>H1FRP3</accession>
<gene>
    <name evidence="1" type="ORF">SMGD1_0069</name>
</gene>
<dbReference type="Proteomes" id="UP000006431">
    <property type="component" value="Unassembled WGS sequence"/>
</dbReference>
<evidence type="ECO:0000313" key="2">
    <source>
        <dbReference type="Proteomes" id="UP000006431"/>
    </source>
</evidence>
<sequence>MLNEIMSQLGHSYTDEDYETVIENMYEDIYDEIIEDDKYEMIFDEDCSFEVKELIAQYLNHENFQMMQKDTVDQINESITDALEILEKNNTPEYQCLVDNGFCDPLAVRPPYEGYIDEQWHIDYMQKFVDKAQGFGIEDHIAKKMISGLENIL</sequence>
<proteinExistence type="predicted"/>
<dbReference type="AlphaFoldDB" id="B6BLE2"/>
<dbReference type="RefSeq" id="WP_008338503.1">
    <property type="nucleotide sequence ID" value="NZ_AFRZ01000001.1"/>
</dbReference>
<name>B6BLE2_SULGG</name>
<accession>B6BLE2</accession>
<dbReference type="PATRIC" id="fig|929558.5.peg.68"/>
<reference evidence="1 2" key="1">
    <citation type="journal article" date="2012" name="Proc. Natl. Acad. Sci. U.S.A.">
        <title>Genome and physiology of a model Epsilonproteobacterium responsible for sulfide detoxification in marine oxygen depletion zones.</title>
        <authorList>
            <person name="Grote J."/>
            <person name="Schott T."/>
            <person name="Bruckner C.G."/>
            <person name="Glockner F.O."/>
            <person name="Jost G."/>
            <person name="Teeling H."/>
            <person name="Labrenz M."/>
            <person name="Jurgens K."/>
        </authorList>
    </citation>
    <scope>NUCLEOTIDE SEQUENCE [LARGE SCALE GENOMIC DNA]</scope>
    <source>
        <strain evidence="1 2">GD1</strain>
    </source>
</reference>
<comment type="caution">
    <text evidence="1">The sequence shown here is derived from an EMBL/GenBank/DDBJ whole genome shotgun (WGS) entry which is preliminary data.</text>
</comment>
<evidence type="ECO:0000313" key="1">
    <source>
        <dbReference type="EMBL" id="EHP28596.1"/>
    </source>
</evidence>
<protein>
    <submittedName>
        <fullName evidence="1">Uncharacterized protein</fullName>
    </submittedName>
</protein>
<dbReference type="EMBL" id="AFRZ01000001">
    <property type="protein sequence ID" value="EHP28596.1"/>
    <property type="molecule type" value="Genomic_DNA"/>
</dbReference>
<organism evidence="1 2">
    <name type="scientific">Sulfurimonas gotlandica (strain DSM 19862 / JCM 16533 / GD1)</name>
    <dbReference type="NCBI Taxonomy" id="929558"/>
    <lineage>
        <taxon>Bacteria</taxon>
        <taxon>Pseudomonadati</taxon>
        <taxon>Campylobacterota</taxon>
        <taxon>Epsilonproteobacteria</taxon>
        <taxon>Campylobacterales</taxon>
        <taxon>Sulfurimonadaceae</taxon>
        <taxon>Sulfurimonas</taxon>
    </lineage>
</organism>